<evidence type="ECO:0008006" key="5">
    <source>
        <dbReference type="Google" id="ProtNLM"/>
    </source>
</evidence>
<dbReference type="Proteomes" id="UP001060150">
    <property type="component" value="Chromosome"/>
</dbReference>
<feature type="region of interest" description="Disordered" evidence="1">
    <location>
        <begin position="279"/>
        <end position="298"/>
    </location>
</feature>
<keyword evidence="2" id="KW-0732">Signal</keyword>
<evidence type="ECO:0000256" key="2">
    <source>
        <dbReference type="SAM" id="SignalP"/>
    </source>
</evidence>
<reference evidence="3" key="1">
    <citation type="submission" date="2022-08" db="EMBL/GenBank/DDBJ databases">
        <title>Streptomyces changanensis sp. nov., an actinomycete isolated from soil.</title>
        <authorList>
            <person name="Wu H."/>
            <person name="Han L."/>
        </authorList>
    </citation>
    <scope>NUCLEOTIDE SEQUENCE</scope>
    <source>
        <strain evidence="3">HL-66</strain>
    </source>
</reference>
<evidence type="ECO:0000313" key="3">
    <source>
        <dbReference type="EMBL" id="UUS34536.1"/>
    </source>
</evidence>
<name>A0ABY5NEY1_9ACTN</name>
<gene>
    <name evidence="3" type="ORF">NRO40_29415</name>
</gene>
<evidence type="ECO:0000313" key="4">
    <source>
        <dbReference type="Proteomes" id="UP001060150"/>
    </source>
</evidence>
<dbReference type="EMBL" id="CP102332">
    <property type="protein sequence ID" value="UUS34536.1"/>
    <property type="molecule type" value="Genomic_DNA"/>
</dbReference>
<evidence type="ECO:0000256" key="1">
    <source>
        <dbReference type="SAM" id="MobiDB-lite"/>
    </source>
</evidence>
<protein>
    <recommendedName>
        <fullName evidence="5">Lipoprotein</fullName>
    </recommendedName>
</protein>
<accession>A0ABY5NEY1</accession>
<organism evidence="3 4">
    <name type="scientific">Streptomyces changanensis</name>
    <dbReference type="NCBI Taxonomy" id="2964669"/>
    <lineage>
        <taxon>Bacteria</taxon>
        <taxon>Bacillati</taxon>
        <taxon>Actinomycetota</taxon>
        <taxon>Actinomycetes</taxon>
        <taxon>Kitasatosporales</taxon>
        <taxon>Streptomycetaceae</taxon>
        <taxon>Streptomyces</taxon>
    </lineage>
</organism>
<sequence length="298" mass="30820">MRIRASCLVGLLLGVVLTVALGAVSGCDGQKTAAGGTDALADRARQVAEAWDGPTAAAAWRAGYHPTGETAQLPLGGLRSPADRRAFEERSFVLGGRLPVTWPRHGQVTWAAGGSLTRPLRGVEESYWSLAATRVGGEPHLTVTGAKPGAMRVATTRGPAMVPAWLFTLEGYAAPLKLAAAIPSEAPRPPIGPARDIPGHALDQLVRISPDGRSVTVVVLHGVCDDAPAVGVPETRGSVVLSASVKERGGRGDCTKQAKMQQVAAVLERPVGDRVLLDARTGQPISSKGLPGISPSRG</sequence>
<feature type="signal peptide" evidence="2">
    <location>
        <begin position="1"/>
        <end position="22"/>
    </location>
</feature>
<keyword evidence="4" id="KW-1185">Reference proteome</keyword>
<dbReference type="PROSITE" id="PS51257">
    <property type="entry name" value="PROKAR_LIPOPROTEIN"/>
    <property type="match status" value="1"/>
</dbReference>
<feature type="chain" id="PRO_5046800666" description="Lipoprotein" evidence="2">
    <location>
        <begin position="23"/>
        <end position="298"/>
    </location>
</feature>
<proteinExistence type="predicted"/>